<proteinExistence type="predicted"/>
<protein>
    <submittedName>
        <fullName evidence="6">Site-specific integrase</fullName>
    </submittedName>
</protein>
<feature type="domain" description="Core-binding (CB)" evidence="5">
    <location>
        <begin position="99"/>
        <end position="180"/>
    </location>
</feature>
<organism evidence="6 7">
    <name type="scientific">Microbacterium esteraromaticum</name>
    <dbReference type="NCBI Taxonomy" id="57043"/>
    <lineage>
        <taxon>Bacteria</taxon>
        <taxon>Bacillati</taxon>
        <taxon>Actinomycetota</taxon>
        <taxon>Actinomycetes</taxon>
        <taxon>Micrococcales</taxon>
        <taxon>Microbacteriaceae</taxon>
        <taxon>Microbacterium</taxon>
    </lineage>
</organism>
<keyword evidence="1 3" id="KW-0238">DNA-binding</keyword>
<dbReference type="Gene3D" id="1.10.150.130">
    <property type="match status" value="1"/>
</dbReference>
<dbReference type="Pfam" id="PF00589">
    <property type="entry name" value="Phage_integrase"/>
    <property type="match status" value="1"/>
</dbReference>
<dbReference type="EMBL" id="CP043732">
    <property type="protein sequence ID" value="QMU98207.1"/>
    <property type="molecule type" value="Genomic_DNA"/>
</dbReference>
<evidence type="ECO:0000313" key="6">
    <source>
        <dbReference type="EMBL" id="QMU98207.1"/>
    </source>
</evidence>
<evidence type="ECO:0000256" key="2">
    <source>
        <dbReference type="ARBA" id="ARBA00023172"/>
    </source>
</evidence>
<evidence type="ECO:0000259" key="4">
    <source>
        <dbReference type="PROSITE" id="PS51898"/>
    </source>
</evidence>
<name>A0A7D8AML4_9MICO</name>
<dbReference type="InterPro" id="IPR011010">
    <property type="entry name" value="DNA_brk_join_enz"/>
</dbReference>
<dbReference type="InterPro" id="IPR002104">
    <property type="entry name" value="Integrase_catalytic"/>
</dbReference>
<dbReference type="PROSITE" id="PS51900">
    <property type="entry name" value="CB"/>
    <property type="match status" value="1"/>
</dbReference>
<dbReference type="RefSeq" id="WP_182253223.1">
    <property type="nucleotide sequence ID" value="NZ_CP043732.1"/>
</dbReference>
<evidence type="ECO:0000256" key="1">
    <source>
        <dbReference type="ARBA" id="ARBA00023125"/>
    </source>
</evidence>
<dbReference type="Gene3D" id="1.10.443.10">
    <property type="entry name" value="Intergrase catalytic core"/>
    <property type="match status" value="1"/>
</dbReference>
<evidence type="ECO:0000256" key="3">
    <source>
        <dbReference type="PROSITE-ProRule" id="PRU01248"/>
    </source>
</evidence>
<dbReference type="GO" id="GO:0006310">
    <property type="term" value="P:DNA recombination"/>
    <property type="evidence" value="ECO:0007669"/>
    <property type="project" value="UniProtKB-KW"/>
</dbReference>
<reference evidence="6 7" key="1">
    <citation type="journal article" date="2020" name="Front. Microbiol.">
        <title>Design of Bacterial Strain-Specific qPCR Assays Using NGS Data and Publicly Available Resources and Its Application to Track Biocontrol Strains.</title>
        <authorList>
            <person name="Hernandez I."/>
            <person name="Sant C."/>
            <person name="Martinez R."/>
            <person name="Fernandez C."/>
        </authorList>
    </citation>
    <scope>NUCLEOTIDE SEQUENCE [LARGE SCALE GENOMIC DNA]</scope>
    <source>
        <strain evidence="6 7">B24</strain>
    </source>
</reference>
<dbReference type="InterPro" id="IPR044068">
    <property type="entry name" value="CB"/>
</dbReference>
<evidence type="ECO:0000259" key="5">
    <source>
        <dbReference type="PROSITE" id="PS51900"/>
    </source>
</evidence>
<dbReference type="InterPro" id="IPR013762">
    <property type="entry name" value="Integrase-like_cat_sf"/>
</dbReference>
<dbReference type="PROSITE" id="PS51898">
    <property type="entry name" value="TYR_RECOMBINASE"/>
    <property type="match status" value="1"/>
</dbReference>
<dbReference type="InterPro" id="IPR050090">
    <property type="entry name" value="Tyrosine_recombinase_XerCD"/>
</dbReference>
<accession>A0A7D8AML4</accession>
<gene>
    <name evidence="6" type="ORF">FVO59_14200</name>
</gene>
<dbReference type="PANTHER" id="PTHR30349:SF91">
    <property type="entry name" value="INTA PROTEIN"/>
    <property type="match status" value="1"/>
</dbReference>
<feature type="domain" description="Tyr recombinase" evidence="4">
    <location>
        <begin position="201"/>
        <end position="419"/>
    </location>
</feature>
<keyword evidence="2" id="KW-0233">DNA recombination</keyword>
<dbReference type="CDD" id="cd01189">
    <property type="entry name" value="INT_ICEBs1_C_like"/>
    <property type="match status" value="1"/>
</dbReference>
<dbReference type="Proteomes" id="UP000515708">
    <property type="component" value="Chromosome"/>
</dbReference>
<sequence>MIYRRCSCRNADGKPYGNLPESATEAQIARACPTLLADPKHGKWGYYLSRGFGFDPKTKKMKRLQTRVANFTSKRAAQSAYAKAKTEHDTGQFRETNRTQFAQWCDEWLTTSGLSAGLRSAYGRYFENDVAPSALGRMRLSDIRRADVQRFVDSMLAAGRGVPTVKKAHRGISSALTAAVRGDLIPANPANGVVFPKERRAKFEPWSPAQAGRFLDHAAQHRLGVVLEVAMFTGLRPAELAGLRWIDVDLASRTLTVRWTRTIVDGKVEEKEPKTEESQASIDLEDQTVGALVAWQITQQGDRDRLGALWQNSGYVFTHEDGRPLRRDYVLKNVFKPVWAATNATIAAENVERVARGEQPQPPLSWIKMHGLRHMHASLMLASGADIALTSKRLRHSSVVITSDVYTHLIGDRARHAAEAVAALVPRVGAPQVHNQTAERASFSTGGVGTSA</sequence>
<dbReference type="AlphaFoldDB" id="A0A7D8AML4"/>
<dbReference type="GO" id="GO:0015074">
    <property type="term" value="P:DNA integration"/>
    <property type="evidence" value="ECO:0007669"/>
    <property type="project" value="InterPro"/>
</dbReference>
<dbReference type="InterPro" id="IPR010998">
    <property type="entry name" value="Integrase_recombinase_N"/>
</dbReference>
<dbReference type="PANTHER" id="PTHR30349">
    <property type="entry name" value="PHAGE INTEGRASE-RELATED"/>
    <property type="match status" value="1"/>
</dbReference>
<evidence type="ECO:0000313" key="7">
    <source>
        <dbReference type="Proteomes" id="UP000515708"/>
    </source>
</evidence>
<dbReference type="GO" id="GO:0003677">
    <property type="term" value="F:DNA binding"/>
    <property type="evidence" value="ECO:0007669"/>
    <property type="project" value="UniProtKB-UniRule"/>
</dbReference>
<dbReference type="SUPFAM" id="SSF56349">
    <property type="entry name" value="DNA breaking-rejoining enzymes"/>
    <property type="match status" value="1"/>
</dbReference>